<proteinExistence type="predicted"/>
<dbReference type="AlphaFoldDB" id="A0A3P7IBP3"/>
<dbReference type="EMBL" id="UYYB01000473">
    <property type="protein sequence ID" value="VDM65303.1"/>
    <property type="molecule type" value="Genomic_DNA"/>
</dbReference>
<dbReference type="Proteomes" id="UP000270094">
    <property type="component" value="Unassembled WGS sequence"/>
</dbReference>
<name>A0A3P7IBP3_STRVU</name>
<gene>
    <name evidence="1" type="ORF">SVUK_LOCUS301</name>
</gene>
<dbReference type="OrthoDB" id="266227at2759"/>
<protein>
    <submittedName>
        <fullName evidence="1">Uncharacterized protein</fullName>
    </submittedName>
</protein>
<evidence type="ECO:0000313" key="2">
    <source>
        <dbReference type="Proteomes" id="UP000270094"/>
    </source>
</evidence>
<evidence type="ECO:0000313" key="1">
    <source>
        <dbReference type="EMBL" id="VDM65303.1"/>
    </source>
</evidence>
<keyword evidence="2" id="KW-1185">Reference proteome</keyword>
<reference evidence="1 2" key="1">
    <citation type="submission" date="2018-11" db="EMBL/GenBank/DDBJ databases">
        <authorList>
            <consortium name="Pathogen Informatics"/>
        </authorList>
    </citation>
    <scope>NUCLEOTIDE SEQUENCE [LARGE SCALE GENOMIC DNA]</scope>
</reference>
<accession>A0A3P7IBP3</accession>
<sequence>MAAVASTMTSVRPSTMNMIVQKCLCRPKQYVENSSLKRERTLLLALSTASGTFPP</sequence>
<organism evidence="1 2">
    <name type="scientific">Strongylus vulgaris</name>
    <name type="common">Blood worm</name>
    <dbReference type="NCBI Taxonomy" id="40348"/>
    <lineage>
        <taxon>Eukaryota</taxon>
        <taxon>Metazoa</taxon>
        <taxon>Ecdysozoa</taxon>
        <taxon>Nematoda</taxon>
        <taxon>Chromadorea</taxon>
        <taxon>Rhabditida</taxon>
        <taxon>Rhabditina</taxon>
        <taxon>Rhabditomorpha</taxon>
        <taxon>Strongyloidea</taxon>
        <taxon>Strongylidae</taxon>
        <taxon>Strongylus</taxon>
    </lineage>
</organism>